<accession>A0A0D0AX58</accession>
<sequence length="104" mass="11445">TGINMNQFCIHRGVQFQKCCWGAFCMSGCMESIHHKLSVCKEFRLARPAVRSECTSKVIYNPRGRLGPSGDEGGEGIITALSQRYAMKPIADAMSTPACHYTPC</sequence>
<dbReference type="Proteomes" id="UP000053593">
    <property type="component" value="Unassembled WGS sequence"/>
</dbReference>
<name>A0A0D0AX58_9AGAR</name>
<dbReference type="HOGENOM" id="CLU_2298482_0_0_1"/>
<proteinExistence type="predicted"/>
<evidence type="ECO:0000313" key="1">
    <source>
        <dbReference type="EMBL" id="KIK55190.1"/>
    </source>
</evidence>
<feature type="non-terminal residue" evidence="1">
    <location>
        <position position="1"/>
    </location>
</feature>
<gene>
    <name evidence="1" type="ORF">GYMLUDRAFT_175994</name>
</gene>
<evidence type="ECO:0000313" key="2">
    <source>
        <dbReference type="Proteomes" id="UP000053593"/>
    </source>
</evidence>
<keyword evidence="2" id="KW-1185">Reference proteome</keyword>
<organism evidence="1 2">
    <name type="scientific">Collybiopsis luxurians FD-317 M1</name>
    <dbReference type="NCBI Taxonomy" id="944289"/>
    <lineage>
        <taxon>Eukaryota</taxon>
        <taxon>Fungi</taxon>
        <taxon>Dikarya</taxon>
        <taxon>Basidiomycota</taxon>
        <taxon>Agaricomycotina</taxon>
        <taxon>Agaricomycetes</taxon>
        <taxon>Agaricomycetidae</taxon>
        <taxon>Agaricales</taxon>
        <taxon>Marasmiineae</taxon>
        <taxon>Omphalotaceae</taxon>
        <taxon>Collybiopsis</taxon>
        <taxon>Collybiopsis luxurians</taxon>
    </lineage>
</organism>
<dbReference type="EMBL" id="KN834808">
    <property type="protein sequence ID" value="KIK55190.1"/>
    <property type="molecule type" value="Genomic_DNA"/>
</dbReference>
<dbReference type="AlphaFoldDB" id="A0A0D0AX58"/>
<protein>
    <submittedName>
        <fullName evidence="1">Uncharacterized protein</fullName>
    </submittedName>
</protein>
<reference evidence="1 2" key="1">
    <citation type="submission" date="2014-04" db="EMBL/GenBank/DDBJ databases">
        <title>Evolutionary Origins and Diversification of the Mycorrhizal Mutualists.</title>
        <authorList>
            <consortium name="DOE Joint Genome Institute"/>
            <consortium name="Mycorrhizal Genomics Consortium"/>
            <person name="Kohler A."/>
            <person name="Kuo A."/>
            <person name="Nagy L.G."/>
            <person name="Floudas D."/>
            <person name="Copeland A."/>
            <person name="Barry K.W."/>
            <person name="Cichocki N."/>
            <person name="Veneault-Fourrey C."/>
            <person name="LaButti K."/>
            <person name="Lindquist E.A."/>
            <person name="Lipzen A."/>
            <person name="Lundell T."/>
            <person name="Morin E."/>
            <person name="Murat C."/>
            <person name="Riley R."/>
            <person name="Ohm R."/>
            <person name="Sun H."/>
            <person name="Tunlid A."/>
            <person name="Henrissat B."/>
            <person name="Grigoriev I.V."/>
            <person name="Hibbett D.S."/>
            <person name="Martin F."/>
        </authorList>
    </citation>
    <scope>NUCLEOTIDE SEQUENCE [LARGE SCALE GENOMIC DNA]</scope>
    <source>
        <strain evidence="1 2">FD-317 M1</strain>
    </source>
</reference>